<feature type="transmembrane region" description="Helical" evidence="6">
    <location>
        <begin position="298"/>
        <end position="321"/>
    </location>
</feature>
<keyword evidence="4 6" id="KW-1133">Transmembrane helix</keyword>
<dbReference type="PANTHER" id="PTHR43243">
    <property type="entry name" value="INNER MEMBRANE TRANSPORTER YGJI-RELATED"/>
    <property type="match status" value="1"/>
</dbReference>
<evidence type="ECO:0000256" key="5">
    <source>
        <dbReference type="ARBA" id="ARBA00023136"/>
    </source>
</evidence>
<dbReference type="InterPro" id="IPR002293">
    <property type="entry name" value="AA/rel_permease1"/>
</dbReference>
<dbReference type="EMBL" id="MKIR01000024">
    <property type="protein sequence ID" value="OFI48467.1"/>
    <property type="molecule type" value="Genomic_DNA"/>
</dbReference>
<feature type="transmembrane region" description="Helical" evidence="6">
    <location>
        <begin position="351"/>
        <end position="369"/>
    </location>
</feature>
<feature type="transmembrane region" description="Helical" evidence="6">
    <location>
        <begin position="433"/>
        <end position="451"/>
    </location>
</feature>
<feature type="transmembrane region" description="Helical" evidence="6">
    <location>
        <begin position="406"/>
        <end position="427"/>
    </location>
</feature>
<keyword evidence="3 6" id="KW-0812">Transmembrane</keyword>
<feature type="transmembrane region" description="Helical" evidence="6">
    <location>
        <begin position="85"/>
        <end position="106"/>
    </location>
</feature>
<protein>
    <submittedName>
        <fullName evidence="7">Amino acid permease</fullName>
    </submittedName>
</protein>
<gene>
    <name evidence="7" type="ORF">BG261_06060</name>
</gene>
<evidence type="ECO:0000256" key="4">
    <source>
        <dbReference type="ARBA" id="ARBA00022989"/>
    </source>
</evidence>
<dbReference type="PIRSF" id="PIRSF006060">
    <property type="entry name" value="AA_transporter"/>
    <property type="match status" value="1"/>
</dbReference>
<comment type="subcellular location">
    <subcellularLocation>
        <location evidence="1">Membrane</location>
        <topology evidence="1">Multi-pass membrane protein</topology>
    </subcellularLocation>
</comment>
<feature type="transmembrane region" description="Helical" evidence="6">
    <location>
        <begin position="254"/>
        <end position="278"/>
    </location>
</feature>
<dbReference type="Gene3D" id="1.20.1740.10">
    <property type="entry name" value="Amino acid/polyamine transporter I"/>
    <property type="match status" value="1"/>
</dbReference>
<dbReference type="GO" id="GO:0016020">
    <property type="term" value="C:membrane"/>
    <property type="evidence" value="ECO:0007669"/>
    <property type="project" value="UniProtKB-SubCell"/>
</dbReference>
<feature type="transmembrane region" description="Helical" evidence="6">
    <location>
        <begin position="208"/>
        <end position="233"/>
    </location>
</feature>
<dbReference type="OrthoDB" id="9762947at2"/>
<dbReference type="AlphaFoldDB" id="A0A1E8GJU0"/>
<dbReference type="PANTHER" id="PTHR43243:SF4">
    <property type="entry name" value="CATIONIC AMINO ACID TRANSPORTER 4"/>
    <property type="match status" value="1"/>
</dbReference>
<dbReference type="RefSeq" id="WP_070792868.1">
    <property type="nucleotide sequence ID" value="NZ_MKIR01000024.1"/>
</dbReference>
<comment type="caution">
    <text evidence="7">The sequence shown here is derived from an EMBL/GenBank/DDBJ whole genome shotgun (WGS) entry which is preliminary data.</text>
</comment>
<keyword evidence="8" id="KW-1185">Reference proteome</keyword>
<evidence type="ECO:0000256" key="6">
    <source>
        <dbReference type="SAM" id="Phobius"/>
    </source>
</evidence>
<evidence type="ECO:0000256" key="3">
    <source>
        <dbReference type="ARBA" id="ARBA00022692"/>
    </source>
</evidence>
<feature type="transmembrane region" description="Helical" evidence="6">
    <location>
        <begin position="375"/>
        <end position="394"/>
    </location>
</feature>
<dbReference type="STRING" id="1859473.BG261_06060"/>
<dbReference type="Pfam" id="PF13520">
    <property type="entry name" value="AA_permease_2"/>
    <property type="match status" value="1"/>
</dbReference>
<dbReference type="GO" id="GO:0015171">
    <property type="term" value="F:amino acid transmembrane transporter activity"/>
    <property type="evidence" value="ECO:0007669"/>
    <property type="project" value="TreeGrafter"/>
</dbReference>
<feature type="transmembrane region" description="Helical" evidence="6">
    <location>
        <begin position="177"/>
        <end position="196"/>
    </location>
</feature>
<feature type="transmembrane region" description="Helical" evidence="6">
    <location>
        <begin position="25"/>
        <end position="48"/>
    </location>
</feature>
<name>A0A1E8GJU0_9LACT</name>
<feature type="transmembrane region" description="Helical" evidence="6">
    <location>
        <begin position="146"/>
        <end position="165"/>
    </location>
</feature>
<keyword evidence="5 6" id="KW-0472">Membrane</keyword>
<reference evidence="8" key="1">
    <citation type="submission" date="2016-09" db="EMBL/GenBank/DDBJ databases">
        <title>Draft genome sequence of a novel species of the family Streptococcaceae isolated from flowers.</title>
        <authorList>
            <person name="Chuah L.-O."/>
            <person name="Yap K.-P."/>
            <person name="Thong K.L."/>
            <person name="Liong M.T."/>
            <person name="Ahmad R."/>
            <person name="Rusul G."/>
        </authorList>
    </citation>
    <scope>NUCLEOTIDE SEQUENCE [LARGE SCALE GENOMIC DNA]</scope>
    <source>
        <strain evidence="8">DF1</strain>
    </source>
</reference>
<proteinExistence type="predicted"/>
<evidence type="ECO:0000256" key="1">
    <source>
        <dbReference type="ARBA" id="ARBA00004141"/>
    </source>
</evidence>
<accession>A0A1E8GJU0</accession>
<keyword evidence="2" id="KW-0813">Transport</keyword>
<evidence type="ECO:0000313" key="7">
    <source>
        <dbReference type="EMBL" id="OFI48467.1"/>
    </source>
</evidence>
<sequence>MNIFRTKNLTADKTEMKRELKTWNLVMLGLGAMVGTGIFTITGIGAAIYAGPALIISIIMAAFAVGLSGLFFAEFASRLPVIGGAYGYLYAVFGEFIAWIAGWLMIMEFMSAISGVAAGWGSYLKGMFNLNLPLAVSGPFDPSKGTYIDIMPVLVILAVTALLLLNSKLALGFNSGLVILKFSALILFIVVGVFFIKPDNWSDFAPYGWGSFFGGKTGIIGGAAIMFFAFLGFESIGTAVDETKDPQKSIPRGIIGSLIIATLFYIIITLVLTGVVNYKNLNVEDAVAFALRSVGATWAANYVSVVAIFTLITVCISMTYANARMIYGISRDGLLPKSLSKLTVKSKIPKNATILAGLLSAFAAGFTSLNQLTEFVVICTLAYLILLAAGIIKLRRDQGAPKEGQFKTPWVPFLPILSIIICIGFMTQFEAKTWIAFIVALIIAVVIYFAYGYKNSEINE</sequence>
<organism evidence="7 8">
    <name type="scientific">Floricoccus tropicus</name>
    <dbReference type="NCBI Taxonomy" id="1859473"/>
    <lineage>
        <taxon>Bacteria</taxon>
        <taxon>Bacillati</taxon>
        <taxon>Bacillota</taxon>
        <taxon>Bacilli</taxon>
        <taxon>Lactobacillales</taxon>
        <taxon>Streptococcaceae</taxon>
        <taxon>Floricoccus</taxon>
    </lineage>
</organism>
<evidence type="ECO:0000313" key="8">
    <source>
        <dbReference type="Proteomes" id="UP000178622"/>
    </source>
</evidence>
<feature type="transmembrane region" description="Helical" evidence="6">
    <location>
        <begin position="54"/>
        <end position="73"/>
    </location>
</feature>
<dbReference type="Proteomes" id="UP000178622">
    <property type="component" value="Unassembled WGS sequence"/>
</dbReference>
<evidence type="ECO:0000256" key="2">
    <source>
        <dbReference type="ARBA" id="ARBA00022448"/>
    </source>
</evidence>